<gene>
    <name evidence="2" type="ORF">DU002_11215</name>
</gene>
<keyword evidence="1" id="KW-1133">Transmembrane helix</keyword>
<protein>
    <submittedName>
        <fullName evidence="2">Uncharacterized protein</fullName>
    </submittedName>
</protein>
<reference evidence="2 3" key="1">
    <citation type="submission" date="2018-07" db="EMBL/GenBank/DDBJ databases">
        <title>Corallincola holothuriorum sp. nov., a new facultative anaerobe isolated from sea cucumber Apostichopus japonicus.</title>
        <authorList>
            <person name="Xia H."/>
        </authorList>
    </citation>
    <scope>NUCLEOTIDE SEQUENCE [LARGE SCALE GENOMIC DNA]</scope>
    <source>
        <strain evidence="2 3">C4</strain>
    </source>
</reference>
<keyword evidence="3" id="KW-1185">Reference proteome</keyword>
<evidence type="ECO:0000313" key="3">
    <source>
        <dbReference type="Proteomes" id="UP000252558"/>
    </source>
</evidence>
<dbReference type="AlphaFoldDB" id="A0A368NIL4"/>
<keyword evidence="1" id="KW-0812">Transmembrane</keyword>
<dbReference type="EMBL" id="QPID01000006">
    <property type="protein sequence ID" value="RCU49484.1"/>
    <property type="molecule type" value="Genomic_DNA"/>
</dbReference>
<dbReference type="RefSeq" id="WP_114338480.1">
    <property type="nucleotide sequence ID" value="NZ_QPID01000006.1"/>
</dbReference>
<comment type="caution">
    <text evidence="2">The sequence shown here is derived from an EMBL/GenBank/DDBJ whole genome shotgun (WGS) entry which is preliminary data.</text>
</comment>
<evidence type="ECO:0000256" key="1">
    <source>
        <dbReference type="SAM" id="Phobius"/>
    </source>
</evidence>
<feature type="transmembrane region" description="Helical" evidence="1">
    <location>
        <begin position="18"/>
        <end position="37"/>
    </location>
</feature>
<evidence type="ECO:0000313" key="2">
    <source>
        <dbReference type="EMBL" id="RCU49484.1"/>
    </source>
</evidence>
<accession>A0A368NIL4</accession>
<keyword evidence="1" id="KW-0472">Membrane</keyword>
<sequence>MECVNREAVPSALRSARYAMLIGVGLLLLSAAISALFQTVSMFYLACNVYLVGFIAVLGGSVTALRLAKLNEMFWYRGQFLALDKVTLLLYTSFRYRIIAGATMLTLFSVGLAVIAYRIVAIS</sequence>
<proteinExistence type="predicted"/>
<name>A0A368NIL4_9GAMM</name>
<organism evidence="2 3">
    <name type="scientific">Corallincola holothuriorum</name>
    <dbReference type="NCBI Taxonomy" id="2282215"/>
    <lineage>
        <taxon>Bacteria</taxon>
        <taxon>Pseudomonadati</taxon>
        <taxon>Pseudomonadota</taxon>
        <taxon>Gammaproteobacteria</taxon>
        <taxon>Alteromonadales</taxon>
        <taxon>Psychromonadaceae</taxon>
        <taxon>Corallincola</taxon>
    </lineage>
</organism>
<dbReference type="Proteomes" id="UP000252558">
    <property type="component" value="Unassembled WGS sequence"/>
</dbReference>
<feature type="transmembrane region" description="Helical" evidence="1">
    <location>
        <begin position="98"/>
        <end position="120"/>
    </location>
</feature>
<feature type="transmembrane region" description="Helical" evidence="1">
    <location>
        <begin position="43"/>
        <end position="67"/>
    </location>
</feature>